<accession>K9CZZ8</accession>
<dbReference type="InterPro" id="IPR018170">
    <property type="entry name" value="Aldo/ket_reductase_CS"/>
</dbReference>
<evidence type="ECO:0000259" key="7">
    <source>
        <dbReference type="Pfam" id="PF00248"/>
    </source>
</evidence>
<dbReference type="PANTHER" id="PTHR43827:SF3">
    <property type="entry name" value="NADP-DEPENDENT OXIDOREDUCTASE DOMAIN-CONTAINING PROTEIN"/>
    <property type="match status" value="1"/>
</dbReference>
<protein>
    <recommendedName>
        <fullName evidence="7">NADP-dependent oxidoreductase domain-containing protein</fullName>
    </recommendedName>
</protein>
<comment type="caution">
    <text evidence="8">The sequence shown here is derived from an EMBL/GenBank/DDBJ whole genome shotgun (WGS) entry which is preliminary data.</text>
</comment>
<dbReference type="eggNOG" id="COG0656">
    <property type="taxonomic scope" value="Bacteria"/>
</dbReference>
<feature type="domain" description="NADP-dependent oxidoreductase" evidence="7">
    <location>
        <begin position="2"/>
        <end position="226"/>
    </location>
</feature>
<dbReference type="SUPFAM" id="SSF51430">
    <property type="entry name" value="NAD(P)-linked oxidoreductase"/>
    <property type="match status" value="1"/>
</dbReference>
<feature type="active site" description="Proton donor" evidence="4">
    <location>
        <position position="17"/>
    </location>
</feature>
<sequence length="251" mass="28964">MDALDAGYRHIDTARLYGNENEVGEAVNATSVPRDEVFVTTKIWFNNYGYEKAKAAIDDTLKRMKLDYLDLMLLHQPYNDYYGAYRALEEAYKAGKLRAIGVSNFYPDRLNDLIAFNEIKPQVDQIEIHPYFQQEFARANMEAHGVQTESWAAFVRGKDGIFTNPILEEIGKKYNKSTAQIMIRWQLQRGIVCLAKSSSPKRMAQNLDVFDFNLTEEDMAAIKTIDRDTTVFMSHYDTRMLEELLTRNVEA</sequence>
<evidence type="ECO:0000313" key="9">
    <source>
        <dbReference type="Proteomes" id="UP000009891"/>
    </source>
</evidence>
<evidence type="ECO:0000256" key="3">
    <source>
        <dbReference type="ARBA" id="ARBA00023002"/>
    </source>
</evidence>
<evidence type="ECO:0000256" key="2">
    <source>
        <dbReference type="ARBA" id="ARBA00022857"/>
    </source>
</evidence>
<dbReference type="PROSITE" id="PS00063">
    <property type="entry name" value="ALDOKETO_REDUCTASE_3"/>
    <property type="match status" value="1"/>
</dbReference>
<dbReference type="InterPro" id="IPR020471">
    <property type="entry name" value="AKR"/>
</dbReference>
<dbReference type="PANTHER" id="PTHR43827">
    <property type="entry name" value="2,5-DIKETO-D-GLUCONIC ACID REDUCTASE"/>
    <property type="match status" value="1"/>
</dbReference>
<keyword evidence="9" id="KW-1185">Reference proteome</keyword>
<organism evidence="8 9">
    <name type="scientific">Veillonella seminalis ACS-216-V-Col6b</name>
    <dbReference type="NCBI Taxonomy" id="883156"/>
    <lineage>
        <taxon>Bacteria</taxon>
        <taxon>Bacillati</taxon>
        <taxon>Bacillota</taxon>
        <taxon>Negativicutes</taxon>
        <taxon>Veillonellales</taxon>
        <taxon>Veillonellaceae</taxon>
        <taxon>Veillonella</taxon>
    </lineage>
</organism>
<feature type="site" description="Lowers pKa of active site Tyr" evidence="6">
    <location>
        <position position="42"/>
    </location>
</feature>
<dbReference type="HOGENOM" id="CLU_023205_0_1_9"/>
<name>K9CZZ8_9FIRM</name>
<dbReference type="InterPro" id="IPR036812">
    <property type="entry name" value="NAD(P)_OxRdtase_dom_sf"/>
</dbReference>
<proteinExistence type="inferred from homology"/>
<dbReference type="InterPro" id="IPR023210">
    <property type="entry name" value="NADP_OxRdtase_dom"/>
</dbReference>
<dbReference type="PRINTS" id="PR00069">
    <property type="entry name" value="ALDKETRDTASE"/>
</dbReference>
<reference evidence="8 9" key="1">
    <citation type="submission" date="2012-09" db="EMBL/GenBank/DDBJ databases">
        <title>The Genome Sequence of Veillonella ratti ACS-216-V-COL6B.</title>
        <authorList>
            <consortium name="The Broad Institute Genome Sequencing Platform"/>
            <person name="Earl A."/>
            <person name="Ward D."/>
            <person name="Feldgarden M."/>
            <person name="Gevers D."/>
            <person name="Saerens B."/>
            <person name="Vaneechoutte M."/>
            <person name="Walker B."/>
            <person name="Young S.K."/>
            <person name="Zeng Q."/>
            <person name="Gargeya S."/>
            <person name="Fitzgerald M."/>
            <person name="Haas B."/>
            <person name="Abouelleil A."/>
            <person name="Alvarado L."/>
            <person name="Arachchi H.M."/>
            <person name="Berlin A."/>
            <person name="Chapman S.B."/>
            <person name="Goldberg J."/>
            <person name="Griggs A."/>
            <person name="Gujja S."/>
            <person name="Hansen M."/>
            <person name="Howarth C."/>
            <person name="Imamovic A."/>
            <person name="Larimer J."/>
            <person name="McCowen C."/>
            <person name="Montmayeur A."/>
            <person name="Murphy C."/>
            <person name="Neiman D."/>
            <person name="Pearson M."/>
            <person name="Priest M."/>
            <person name="Roberts A."/>
            <person name="Saif S."/>
            <person name="Shea T."/>
            <person name="Sisk P."/>
            <person name="Sykes S."/>
            <person name="Wortman J."/>
            <person name="Nusbaum C."/>
            <person name="Birren B."/>
        </authorList>
    </citation>
    <scope>NUCLEOTIDE SEQUENCE [LARGE SCALE GENOMIC DNA]</scope>
    <source>
        <strain evidence="8 9">ACS-216-V-Col6b</strain>
    </source>
</reference>
<dbReference type="PROSITE" id="PS00798">
    <property type="entry name" value="ALDOKETO_REDUCTASE_1"/>
    <property type="match status" value="1"/>
</dbReference>
<evidence type="ECO:0000313" key="8">
    <source>
        <dbReference type="EMBL" id="EKU77869.1"/>
    </source>
</evidence>
<dbReference type="PIRSF" id="PIRSF000097">
    <property type="entry name" value="AKR"/>
    <property type="match status" value="1"/>
</dbReference>
<gene>
    <name evidence="8" type="ORF">HMPREF9282_01611</name>
</gene>
<dbReference type="CDD" id="cd19133">
    <property type="entry name" value="AKR_AKR5F1"/>
    <property type="match status" value="1"/>
</dbReference>
<keyword evidence="3" id="KW-0560">Oxidoreductase</keyword>
<dbReference type="STRING" id="883156.HMPREF9282_01611"/>
<dbReference type="FunFam" id="3.20.20.100:FF:000015">
    <property type="entry name" value="Oxidoreductase, aldo/keto reductase family"/>
    <property type="match status" value="1"/>
</dbReference>
<dbReference type="GeneID" id="83054882"/>
<dbReference type="Pfam" id="PF00248">
    <property type="entry name" value="Aldo_ket_red"/>
    <property type="match status" value="1"/>
</dbReference>
<evidence type="ECO:0000256" key="6">
    <source>
        <dbReference type="PIRSR" id="PIRSR000097-3"/>
    </source>
</evidence>
<evidence type="ECO:0000256" key="4">
    <source>
        <dbReference type="PIRSR" id="PIRSR000097-1"/>
    </source>
</evidence>
<dbReference type="Proteomes" id="UP000009891">
    <property type="component" value="Unassembled WGS sequence"/>
</dbReference>
<dbReference type="Gene3D" id="3.20.20.100">
    <property type="entry name" value="NADP-dependent oxidoreductase domain"/>
    <property type="match status" value="1"/>
</dbReference>
<dbReference type="GO" id="GO:0016616">
    <property type="term" value="F:oxidoreductase activity, acting on the CH-OH group of donors, NAD or NADP as acceptor"/>
    <property type="evidence" value="ECO:0007669"/>
    <property type="project" value="UniProtKB-ARBA"/>
</dbReference>
<dbReference type="EMBL" id="AHAF01000018">
    <property type="protein sequence ID" value="EKU77869.1"/>
    <property type="molecule type" value="Genomic_DNA"/>
</dbReference>
<keyword evidence="2" id="KW-0521">NADP</keyword>
<evidence type="ECO:0000256" key="5">
    <source>
        <dbReference type="PIRSR" id="PIRSR000097-2"/>
    </source>
</evidence>
<evidence type="ECO:0000256" key="1">
    <source>
        <dbReference type="ARBA" id="ARBA00007905"/>
    </source>
</evidence>
<dbReference type="RefSeq" id="WP_006556498.1">
    <property type="nucleotide sequence ID" value="NZ_JH992938.1"/>
</dbReference>
<dbReference type="PATRIC" id="fig|883156.3.peg.1569"/>
<comment type="similarity">
    <text evidence="1">Belongs to the aldo/keto reductase family.</text>
</comment>
<feature type="binding site" evidence="5">
    <location>
        <position position="75"/>
    </location>
    <ligand>
        <name>substrate</name>
    </ligand>
</feature>
<dbReference type="AlphaFoldDB" id="K9CZZ8"/>